<comment type="subunit">
    <text evidence="2">Interacts with T-cell surface antigen CD2.</text>
</comment>
<keyword evidence="6" id="KW-1015">Disulfide bond</keyword>
<evidence type="ECO:0000256" key="9">
    <source>
        <dbReference type="ARBA" id="ARBA00029920"/>
    </source>
</evidence>
<evidence type="ECO:0000256" key="8">
    <source>
        <dbReference type="ARBA" id="ARBA00023288"/>
    </source>
</evidence>
<evidence type="ECO:0000256" key="6">
    <source>
        <dbReference type="ARBA" id="ARBA00023157"/>
    </source>
</evidence>
<evidence type="ECO:0000256" key="3">
    <source>
        <dbReference type="ARBA" id="ARBA00022622"/>
    </source>
</evidence>
<proteinExistence type="predicted"/>
<evidence type="ECO:0000256" key="13">
    <source>
        <dbReference type="SAM" id="Phobius"/>
    </source>
</evidence>
<keyword evidence="3" id="KW-0336">GPI-anchor</keyword>
<evidence type="ECO:0000313" key="16">
    <source>
        <dbReference type="Proteomes" id="UP000694403"/>
    </source>
</evidence>
<accession>A0A8C3TF85</accession>
<feature type="domain" description="UPAR/Ly6" evidence="14">
    <location>
        <begin position="154"/>
        <end position="236"/>
    </location>
</feature>
<dbReference type="InterPro" id="IPR056949">
    <property type="entry name" value="CD59"/>
</dbReference>
<dbReference type="GO" id="GO:0030154">
    <property type="term" value="P:cell differentiation"/>
    <property type="evidence" value="ECO:0007669"/>
    <property type="project" value="UniProtKB-ARBA"/>
</dbReference>
<protein>
    <recommendedName>
        <fullName evidence="10">MAC-inhibitory protein</fullName>
    </recommendedName>
    <alternativeName>
        <fullName evidence="11">Membrane attack complex inhibition factor</fullName>
    </alternativeName>
    <alternativeName>
        <fullName evidence="9">Protectin</fullName>
    </alternativeName>
</protein>
<dbReference type="CDD" id="cd23554">
    <property type="entry name" value="TFP_LU_ECD_CD59"/>
    <property type="match status" value="1"/>
</dbReference>
<evidence type="ECO:0000256" key="7">
    <source>
        <dbReference type="ARBA" id="ARBA00023180"/>
    </source>
</evidence>
<keyword evidence="13" id="KW-1133">Transmembrane helix</keyword>
<sequence length="249" mass="26982">ALGIDGLVYTGHAKNPPPLRGVAARAGAVFTGALDSTETAALRGACVFTALGENSIRSGLAPSQTGGAGDKKRVGREAEGGKKRQLCRPACLPRCSARNETVGLLRSHLEELPAGPCCALAADIGRNMNGNKTNCVLLTVFIILAVFCSSGYMLKCYNCPLVAVPCKTNITCQSDLDSCLWLKIGERMLSNCYRYSNCNTDRIKEEYKFDNFEFKCCQKDLCNRSQTTMISTAVFSIATMMTMIWILCF</sequence>
<dbReference type="GO" id="GO:0098552">
    <property type="term" value="C:side of membrane"/>
    <property type="evidence" value="ECO:0007669"/>
    <property type="project" value="UniProtKB-KW"/>
</dbReference>
<reference evidence="15" key="2">
    <citation type="submission" date="2025-09" db="UniProtKB">
        <authorList>
            <consortium name="Ensembl"/>
        </authorList>
    </citation>
    <scope>IDENTIFICATION</scope>
</reference>
<keyword evidence="13" id="KW-0812">Transmembrane</keyword>
<evidence type="ECO:0000256" key="2">
    <source>
        <dbReference type="ARBA" id="ARBA00011481"/>
    </source>
</evidence>
<keyword evidence="4" id="KW-0732">Signal</keyword>
<keyword evidence="8" id="KW-0449">Lipoprotein</keyword>
<keyword evidence="7" id="KW-0325">Glycoprotein</keyword>
<evidence type="ECO:0000256" key="12">
    <source>
        <dbReference type="SAM" id="MobiDB-lite"/>
    </source>
</evidence>
<dbReference type="InterPro" id="IPR016054">
    <property type="entry name" value="LY6_UPA_recep-like"/>
</dbReference>
<dbReference type="AlphaFoldDB" id="A0A8C3TF85"/>
<name>A0A8C3TF85_CHESE</name>
<evidence type="ECO:0000256" key="5">
    <source>
        <dbReference type="ARBA" id="ARBA00023136"/>
    </source>
</evidence>
<dbReference type="InterPro" id="IPR045860">
    <property type="entry name" value="Snake_toxin-like_sf"/>
</dbReference>
<feature type="transmembrane region" description="Helical" evidence="13">
    <location>
        <begin position="229"/>
        <end position="248"/>
    </location>
</feature>
<dbReference type="Gene3D" id="2.10.60.10">
    <property type="entry name" value="CD59"/>
    <property type="match status" value="1"/>
</dbReference>
<feature type="region of interest" description="Disordered" evidence="12">
    <location>
        <begin position="59"/>
        <end position="81"/>
    </location>
</feature>
<reference evidence="15" key="1">
    <citation type="submission" date="2025-08" db="UniProtKB">
        <authorList>
            <consortium name="Ensembl"/>
        </authorList>
    </citation>
    <scope>IDENTIFICATION</scope>
</reference>
<dbReference type="Ensembl" id="ENSCSRT00000029582.1">
    <property type="protein sequence ID" value="ENSCSRP00000028426.1"/>
    <property type="gene ID" value="ENSCSRG00000020932.1"/>
</dbReference>
<dbReference type="SUPFAM" id="SSF57302">
    <property type="entry name" value="Snake toxin-like"/>
    <property type="match status" value="1"/>
</dbReference>
<comment type="subcellular location">
    <subcellularLocation>
        <location evidence="1">Membrane</location>
        <topology evidence="1">Lipid-anchor</topology>
        <topology evidence="1">GPI-anchor</topology>
    </subcellularLocation>
</comment>
<organism evidence="15 16">
    <name type="scientific">Chelydra serpentina</name>
    <name type="common">Snapping turtle</name>
    <name type="synonym">Testudo serpentina</name>
    <dbReference type="NCBI Taxonomy" id="8475"/>
    <lineage>
        <taxon>Eukaryota</taxon>
        <taxon>Metazoa</taxon>
        <taxon>Chordata</taxon>
        <taxon>Craniata</taxon>
        <taxon>Vertebrata</taxon>
        <taxon>Euteleostomi</taxon>
        <taxon>Archelosauria</taxon>
        <taxon>Testudinata</taxon>
        <taxon>Testudines</taxon>
        <taxon>Cryptodira</taxon>
        <taxon>Durocryptodira</taxon>
        <taxon>Americhelydia</taxon>
        <taxon>Chelydroidea</taxon>
        <taxon>Chelydridae</taxon>
        <taxon>Chelydra</taxon>
    </lineage>
</organism>
<dbReference type="Pfam" id="PF25152">
    <property type="entry name" value="CD59"/>
    <property type="match status" value="1"/>
</dbReference>
<evidence type="ECO:0000256" key="4">
    <source>
        <dbReference type="ARBA" id="ARBA00022729"/>
    </source>
</evidence>
<evidence type="ECO:0000256" key="10">
    <source>
        <dbReference type="ARBA" id="ARBA00031590"/>
    </source>
</evidence>
<keyword evidence="16" id="KW-1185">Reference proteome</keyword>
<dbReference type="SMART" id="SM00134">
    <property type="entry name" value="LU"/>
    <property type="match status" value="1"/>
</dbReference>
<evidence type="ECO:0000256" key="11">
    <source>
        <dbReference type="ARBA" id="ARBA00031867"/>
    </source>
</evidence>
<dbReference type="Proteomes" id="UP000694403">
    <property type="component" value="Unplaced"/>
</dbReference>
<feature type="transmembrane region" description="Helical" evidence="13">
    <location>
        <begin position="135"/>
        <end position="154"/>
    </location>
</feature>
<evidence type="ECO:0000259" key="14">
    <source>
        <dbReference type="SMART" id="SM00134"/>
    </source>
</evidence>
<keyword evidence="5 13" id="KW-0472">Membrane</keyword>
<feature type="compositionally biased region" description="Basic and acidic residues" evidence="12">
    <location>
        <begin position="69"/>
        <end position="81"/>
    </location>
</feature>
<evidence type="ECO:0000313" key="15">
    <source>
        <dbReference type="Ensembl" id="ENSCSRP00000028426.1"/>
    </source>
</evidence>
<evidence type="ECO:0000256" key="1">
    <source>
        <dbReference type="ARBA" id="ARBA00004589"/>
    </source>
</evidence>